<dbReference type="EMBL" id="CP120863">
    <property type="protein sequence ID" value="WFE87745.1"/>
    <property type="molecule type" value="Genomic_DNA"/>
</dbReference>
<dbReference type="NCBIfam" id="TIGR02117">
    <property type="entry name" value="chp_urease_rgn"/>
    <property type="match status" value="1"/>
</dbReference>
<protein>
    <submittedName>
        <fullName evidence="1">TIGR02117 family protein</fullName>
    </submittedName>
</protein>
<evidence type="ECO:0000313" key="2">
    <source>
        <dbReference type="Proteomes" id="UP001209803"/>
    </source>
</evidence>
<sequence>MIKLVRRAIVGLCLVAILLVLLMGLGTLVPRPLFDSTQAEASGSDKKRTILVLSNPIHTDIALPADPDVLETFSFVSDAGLPLDYQGVFWVVFGWGGRSFYVETPTWGHLRPGPVIDALTWDRSVMHVRRTGPIAVELESVRELHLSEIEFERLLDHIRLSFELDKDGGPIPIPNAAYDAHDFFFSAKGGFNALLGCNTWTARALRSAGLQTGTWTPLPMTLNWSLDLHNHP</sequence>
<organism evidence="1 2">
    <name type="scientific">Roseibium porphyridii</name>
    <dbReference type="NCBI Taxonomy" id="2866279"/>
    <lineage>
        <taxon>Bacteria</taxon>
        <taxon>Pseudomonadati</taxon>
        <taxon>Pseudomonadota</taxon>
        <taxon>Alphaproteobacteria</taxon>
        <taxon>Hyphomicrobiales</taxon>
        <taxon>Stappiaceae</taxon>
        <taxon>Roseibium</taxon>
    </lineage>
</organism>
<reference evidence="1 2" key="1">
    <citation type="submission" date="2023-03" db="EMBL/GenBank/DDBJ databases">
        <title>Roseibium porphyridii sp. nov. and Roseibium rhodosorbium sp. nov. isolated from marine algae, Porphyridium cruentum and Rhodosorus marinus, respectively.</title>
        <authorList>
            <person name="Lee M.W."/>
            <person name="Choi B.J."/>
            <person name="Lee J.K."/>
            <person name="Choi D.G."/>
            <person name="Baek J.H."/>
            <person name="Bayburt H."/>
            <person name="Kim J.M."/>
            <person name="Han D.M."/>
            <person name="Kim K.H."/>
            <person name="Jeon C.O."/>
        </authorList>
    </citation>
    <scope>NUCLEOTIDE SEQUENCE [LARGE SCALE GENOMIC DNA]</scope>
    <source>
        <strain evidence="1 2">KMA01</strain>
    </source>
</reference>
<dbReference type="RefSeq" id="WP_265681522.1">
    <property type="nucleotide sequence ID" value="NZ_CP120863.1"/>
</dbReference>
<evidence type="ECO:0000313" key="1">
    <source>
        <dbReference type="EMBL" id="WFE87745.1"/>
    </source>
</evidence>
<dbReference type="Proteomes" id="UP001209803">
    <property type="component" value="Chromosome"/>
</dbReference>
<dbReference type="Pfam" id="PF09601">
    <property type="entry name" value="DUF2459"/>
    <property type="match status" value="1"/>
</dbReference>
<name>A0ABY8EXQ3_9HYPH</name>
<accession>A0ABY8EXQ3</accession>
<keyword evidence="2" id="KW-1185">Reference proteome</keyword>
<dbReference type="InterPro" id="IPR011727">
    <property type="entry name" value="CHP02117"/>
</dbReference>
<proteinExistence type="predicted"/>
<gene>
    <name evidence="1" type="ORF">K1718_16425</name>
</gene>